<name>A0A932R132_9BACT</name>
<keyword evidence="3 6" id="KW-0694">RNA-binding</keyword>
<dbReference type="PANTHER" id="PTHR11655">
    <property type="entry name" value="60S/50S RIBOSOMAL PROTEIN L6/L9"/>
    <property type="match status" value="1"/>
</dbReference>
<dbReference type="InterPro" id="IPR020040">
    <property type="entry name" value="Ribosomal_uL6_a/b-dom"/>
</dbReference>
<reference evidence="10" key="1">
    <citation type="submission" date="2020-07" db="EMBL/GenBank/DDBJ databases">
        <title>Huge and variable diversity of episymbiotic CPR bacteria and DPANN archaea in groundwater ecosystems.</title>
        <authorList>
            <person name="He C.Y."/>
            <person name="Keren R."/>
            <person name="Whittaker M."/>
            <person name="Farag I.F."/>
            <person name="Doudna J."/>
            <person name="Cate J.H.D."/>
            <person name="Banfield J.F."/>
        </authorList>
    </citation>
    <scope>NUCLEOTIDE SEQUENCE</scope>
    <source>
        <strain evidence="10">NC_groundwater_973_Pr1_S-0.2um_54_13</strain>
    </source>
</reference>
<dbReference type="AlphaFoldDB" id="A0A932R132"/>
<evidence type="ECO:0000256" key="6">
    <source>
        <dbReference type="HAMAP-Rule" id="MF_01365"/>
    </source>
</evidence>
<feature type="domain" description="Large ribosomal subunit protein uL6 alpha-beta" evidence="9">
    <location>
        <begin position="91"/>
        <end position="163"/>
    </location>
</feature>
<evidence type="ECO:0000313" key="11">
    <source>
        <dbReference type="Proteomes" id="UP000753196"/>
    </source>
</evidence>
<dbReference type="HAMAP" id="MF_01365_B">
    <property type="entry name" value="Ribosomal_uL6_B"/>
    <property type="match status" value="1"/>
</dbReference>
<feature type="domain" description="Large ribosomal subunit protein uL6 alpha-beta" evidence="9">
    <location>
        <begin position="11"/>
        <end position="81"/>
    </location>
</feature>
<dbReference type="FunFam" id="3.90.930.12:FF:000002">
    <property type="entry name" value="50S ribosomal protein L6"/>
    <property type="match status" value="1"/>
</dbReference>
<dbReference type="PANTHER" id="PTHR11655:SF14">
    <property type="entry name" value="LARGE RIBOSOMAL SUBUNIT PROTEIN UL6M"/>
    <property type="match status" value="1"/>
</dbReference>
<dbReference type="InterPro" id="IPR036789">
    <property type="entry name" value="Ribosomal_uL6-like_a/b-dom_sf"/>
</dbReference>
<evidence type="ECO:0000313" key="10">
    <source>
        <dbReference type="EMBL" id="MBI3631074.1"/>
    </source>
</evidence>
<dbReference type="PRINTS" id="PR00059">
    <property type="entry name" value="RIBOSOMALL6"/>
</dbReference>
<evidence type="ECO:0000256" key="2">
    <source>
        <dbReference type="ARBA" id="ARBA00022730"/>
    </source>
</evidence>
<accession>A0A932R132</accession>
<dbReference type="NCBIfam" id="TIGR03654">
    <property type="entry name" value="L6_bact"/>
    <property type="match status" value="1"/>
</dbReference>
<dbReference type="InterPro" id="IPR000702">
    <property type="entry name" value="Ribosomal_uL6-like"/>
</dbReference>
<dbReference type="PIRSF" id="PIRSF002162">
    <property type="entry name" value="Ribosomal_L6"/>
    <property type="match status" value="1"/>
</dbReference>
<dbReference type="FunFam" id="3.90.930.12:FF:000001">
    <property type="entry name" value="50S ribosomal protein L6"/>
    <property type="match status" value="1"/>
</dbReference>
<dbReference type="GO" id="GO:0002181">
    <property type="term" value="P:cytoplasmic translation"/>
    <property type="evidence" value="ECO:0007669"/>
    <property type="project" value="TreeGrafter"/>
</dbReference>
<evidence type="ECO:0000256" key="7">
    <source>
        <dbReference type="RuleBase" id="RU003869"/>
    </source>
</evidence>
<gene>
    <name evidence="6 10" type="primary">rplF</name>
    <name evidence="10" type="ORF">HY221_01945</name>
</gene>
<dbReference type="InterPro" id="IPR019906">
    <property type="entry name" value="Ribosomal_uL6_bac-type"/>
</dbReference>
<protein>
    <recommendedName>
        <fullName evidence="6">Large ribosomal subunit protein uL6</fullName>
    </recommendedName>
</protein>
<comment type="function">
    <text evidence="6 8">This protein binds to the 23S rRNA, and is important in its secondary structure. It is located near the subunit interface in the base of the L7/L12 stalk, and near the tRNA binding site of the peptidyltransferase center.</text>
</comment>
<dbReference type="Pfam" id="PF00347">
    <property type="entry name" value="Ribosomal_L6"/>
    <property type="match status" value="2"/>
</dbReference>
<evidence type="ECO:0000256" key="8">
    <source>
        <dbReference type="RuleBase" id="RU003870"/>
    </source>
</evidence>
<dbReference type="Gene3D" id="3.90.930.12">
    <property type="entry name" value="Ribosomal protein L6, alpha-beta domain"/>
    <property type="match status" value="2"/>
</dbReference>
<evidence type="ECO:0000259" key="9">
    <source>
        <dbReference type="Pfam" id="PF00347"/>
    </source>
</evidence>
<keyword evidence="2 6" id="KW-0699">rRNA-binding</keyword>
<comment type="caution">
    <text evidence="10">The sequence shown here is derived from an EMBL/GenBank/DDBJ whole genome shotgun (WGS) entry which is preliminary data.</text>
</comment>
<organism evidence="10 11">
    <name type="scientific">Candidatus Sungiibacteriota bacterium</name>
    <dbReference type="NCBI Taxonomy" id="2750080"/>
    <lineage>
        <taxon>Bacteria</taxon>
        <taxon>Candidatus Sungiibacteriota</taxon>
    </lineage>
</organism>
<dbReference type="EMBL" id="JACQCR010000044">
    <property type="protein sequence ID" value="MBI3631074.1"/>
    <property type="molecule type" value="Genomic_DNA"/>
</dbReference>
<dbReference type="InterPro" id="IPR002358">
    <property type="entry name" value="Ribosomal_uL6_CS"/>
</dbReference>
<evidence type="ECO:0000256" key="3">
    <source>
        <dbReference type="ARBA" id="ARBA00022884"/>
    </source>
</evidence>
<evidence type="ECO:0000256" key="5">
    <source>
        <dbReference type="ARBA" id="ARBA00023274"/>
    </source>
</evidence>
<comment type="similarity">
    <text evidence="1 6 7">Belongs to the universal ribosomal protein uL6 family.</text>
</comment>
<dbReference type="SUPFAM" id="SSF56053">
    <property type="entry name" value="Ribosomal protein L6"/>
    <property type="match status" value="2"/>
</dbReference>
<dbReference type="PROSITE" id="PS00525">
    <property type="entry name" value="RIBOSOMAL_L6_1"/>
    <property type="match status" value="1"/>
</dbReference>
<evidence type="ECO:0000256" key="4">
    <source>
        <dbReference type="ARBA" id="ARBA00022980"/>
    </source>
</evidence>
<keyword evidence="5 6" id="KW-0687">Ribonucleoprotein</keyword>
<proteinExistence type="inferred from homology"/>
<dbReference type="GO" id="GO:0019843">
    <property type="term" value="F:rRNA binding"/>
    <property type="evidence" value="ECO:0007669"/>
    <property type="project" value="UniProtKB-UniRule"/>
</dbReference>
<sequence>MSRIGEKPIMIPSGVTVNVSAGRIVVKGSKGELVRVCHPEIEIRMEDGRLVVVARRNNLKNSALWGLWRSLVANMVEGVASGFEKKLEIEGVGYRAALEGDTLVLQVGFSHPVRVSIPAEISLKVEKNVMTVSGADKQKVGEMAARIRALKKPEPYKGKGIRYQGETIRRKAGKKAVASA</sequence>
<dbReference type="GO" id="GO:0022625">
    <property type="term" value="C:cytosolic large ribosomal subunit"/>
    <property type="evidence" value="ECO:0007669"/>
    <property type="project" value="UniProtKB-UniRule"/>
</dbReference>
<dbReference type="Proteomes" id="UP000753196">
    <property type="component" value="Unassembled WGS sequence"/>
</dbReference>
<comment type="subunit">
    <text evidence="6">Part of the 50S ribosomal subunit.</text>
</comment>
<evidence type="ECO:0000256" key="1">
    <source>
        <dbReference type="ARBA" id="ARBA00009356"/>
    </source>
</evidence>
<dbReference type="GO" id="GO:0003735">
    <property type="term" value="F:structural constituent of ribosome"/>
    <property type="evidence" value="ECO:0007669"/>
    <property type="project" value="UniProtKB-UniRule"/>
</dbReference>
<keyword evidence="4 6" id="KW-0689">Ribosomal protein</keyword>